<dbReference type="EC" id="3.1.11.6" evidence="6"/>
<evidence type="ECO:0000256" key="4">
    <source>
        <dbReference type="ARBA" id="ARBA00022801"/>
    </source>
</evidence>
<dbReference type="KEGG" id="twh:TWT_644"/>
<keyword evidence="3 6" id="KW-0540">Nuclease</keyword>
<dbReference type="NCBIfam" id="TIGR01280">
    <property type="entry name" value="xseB"/>
    <property type="match status" value="1"/>
</dbReference>
<feature type="region of interest" description="Disordered" evidence="7">
    <location>
        <begin position="15"/>
        <end position="48"/>
    </location>
</feature>
<comment type="function">
    <text evidence="6">Bidirectionally degrades single-stranded DNA into large acid-insoluble oligonucleotides, which are then degraded further into small acid-soluble oligonucleotides.</text>
</comment>
<evidence type="ECO:0000313" key="9">
    <source>
        <dbReference type="Proteomes" id="UP000002200"/>
    </source>
</evidence>
<dbReference type="RefSeq" id="WP_011102705.1">
    <property type="nucleotide sequence ID" value="NC_004572.3"/>
</dbReference>
<reference evidence="8 9" key="1">
    <citation type="journal article" date="2003" name="Genome Res.">
        <title>Tropheryma whipplei twist: a human pathogenic Actinobacteria with a reduced genome.</title>
        <authorList>
            <person name="Raoult D."/>
            <person name="Ogata H."/>
            <person name="Audic S."/>
            <person name="Robert C."/>
            <person name="Suhre K."/>
            <person name="Drancourt M."/>
            <person name="Claverie J.-M."/>
        </authorList>
    </citation>
    <scope>NUCLEOTIDE SEQUENCE [LARGE SCALE GENOMIC DNA]</scope>
    <source>
        <strain evidence="8 9">Twist</strain>
    </source>
</reference>
<evidence type="ECO:0000313" key="8">
    <source>
        <dbReference type="EMBL" id="AAO44741.1"/>
    </source>
</evidence>
<dbReference type="Pfam" id="PF02609">
    <property type="entry name" value="Exonuc_VII_S"/>
    <property type="match status" value="1"/>
</dbReference>
<comment type="subcellular location">
    <subcellularLocation>
        <location evidence="6">Cytoplasm</location>
    </subcellularLocation>
</comment>
<dbReference type="GO" id="GO:0009318">
    <property type="term" value="C:exodeoxyribonuclease VII complex"/>
    <property type="evidence" value="ECO:0007669"/>
    <property type="project" value="UniProtKB-UniRule"/>
</dbReference>
<dbReference type="Gene3D" id="1.10.287.1040">
    <property type="entry name" value="Exonuclease VII, small subunit"/>
    <property type="match status" value="1"/>
</dbReference>
<dbReference type="HOGENOM" id="CLU_2037050_0_0_11"/>
<dbReference type="PANTHER" id="PTHR34137">
    <property type="entry name" value="EXODEOXYRIBONUCLEASE 7 SMALL SUBUNIT"/>
    <property type="match status" value="1"/>
</dbReference>
<dbReference type="eggNOG" id="COG1722">
    <property type="taxonomic scope" value="Bacteria"/>
</dbReference>
<dbReference type="EMBL" id="AE014184">
    <property type="protein sequence ID" value="AAO44741.1"/>
    <property type="molecule type" value="Genomic_DNA"/>
</dbReference>
<organism evidence="8 9">
    <name type="scientific">Tropheryma whipplei (strain Twist)</name>
    <name type="common">Whipple's bacillus</name>
    <dbReference type="NCBI Taxonomy" id="203267"/>
    <lineage>
        <taxon>Bacteria</taxon>
        <taxon>Bacillati</taxon>
        <taxon>Actinomycetota</taxon>
        <taxon>Actinomycetes</taxon>
        <taxon>Micrococcales</taxon>
        <taxon>Tropherymataceae</taxon>
        <taxon>Tropheryma</taxon>
    </lineage>
</organism>
<dbReference type="PANTHER" id="PTHR34137:SF1">
    <property type="entry name" value="EXODEOXYRIBONUCLEASE 7 SMALL SUBUNIT"/>
    <property type="match status" value="1"/>
</dbReference>
<evidence type="ECO:0000256" key="1">
    <source>
        <dbReference type="ARBA" id="ARBA00009998"/>
    </source>
</evidence>
<feature type="compositionally biased region" description="Polar residues" evidence="7">
    <location>
        <begin position="26"/>
        <end position="37"/>
    </location>
</feature>
<evidence type="ECO:0000256" key="7">
    <source>
        <dbReference type="SAM" id="MobiDB-lite"/>
    </source>
</evidence>
<dbReference type="InterPro" id="IPR037004">
    <property type="entry name" value="Exonuc_VII_ssu_sf"/>
</dbReference>
<name>Q83FR6_TROWT</name>
<dbReference type="AlphaFoldDB" id="Q83FR6"/>
<gene>
    <name evidence="6 8" type="primary">xseB</name>
    <name evidence="8" type="ordered locus">TWT_644</name>
</gene>
<comment type="catalytic activity">
    <reaction evidence="6">
        <text>Exonucleolytic cleavage in either 5'- to 3'- or 3'- to 5'-direction to yield nucleoside 5'-phosphates.</text>
        <dbReference type="EC" id="3.1.11.6"/>
    </reaction>
</comment>
<dbReference type="STRING" id="203267.TWT_644"/>
<keyword evidence="2 6" id="KW-0963">Cytoplasm</keyword>
<dbReference type="GO" id="GO:0008855">
    <property type="term" value="F:exodeoxyribonuclease VII activity"/>
    <property type="evidence" value="ECO:0007669"/>
    <property type="project" value="UniProtKB-UniRule"/>
</dbReference>
<evidence type="ECO:0000256" key="2">
    <source>
        <dbReference type="ARBA" id="ARBA00022490"/>
    </source>
</evidence>
<keyword evidence="5 6" id="KW-0269">Exonuclease</keyword>
<evidence type="ECO:0000256" key="5">
    <source>
        <dbReference type="ARBA" id="ARBA00022839"/>
    </source>
</evidence>
<dbReference type="HAMAP" id="MF_00337">
    <property type="entry name" value="Exonuc_7_S"/>
    <property type="match status" value="1"/>
</dbReference>
<keyword evidence="9" id="KW-1185">Reference proteome</keyword>
<dbReference type="GO" id="GO:0005829">
    <property type="term" value="C:cytosol"/>
    <property type="evidence" value="ECO:0007669"/>
    <property type="project" value="TreeGrafter"/>
</dbReference>
<sequence length="121" mass="13346">MFALGGIVYLENNDNVGDGVNEESVHSNNTQTNNKPVHTNGEVSAVTGGNCASYEEARDRLQEILRKLQEPSQSLEASLKLWEEGRLLVGYCEEVLQDAMKRLNYGDTTNPEDASLKESEA</sequence>
<proteinExistence type="inferred from homology"/>
<keyword evidence="4 6" id="KW-0378">Hydrolase</keyword>
<comment type="similarity">
    <text evidence="1 6">Belongs to the XseB family.</text>
</comment>
<dbReference type="InterPro" id="IPR003761">
    <property type="entry name" value="Exonuc_VII_S"/>
</dbReference>
<dbReference type="SUPFAM" id="SSF116842">
    <property type="entry name" value="XseB-like"/>
    <property type="match status" value="1"/>
</dbReference>
<dbReference type="GO" id="GO:0006308">
    <property type="term" value="P:DNA catabolic process"/>
    <property type="evidence" value="ECO:0007669"/>
    <property type="project" value="UniProtKB-UniRule"/>
</dbReference>
<comment type="subunit">
    <text evidence="6">Heterooligomer composed of large and small subunits.</text>
</comment>
<protein>
    <recommendedName>
        <fullName evidence="6">Exodeoxyribonuclease 7 small subunit</fullName>
        <ecNumber evidence="6">3.1.11.6</ecNumber>
    </recommendedName>
    <alternativeName>
        <fullName evidence="6">Exodeoxyribonuclease VII small subunit</fullName>
        <shortName evidence="6">Exonuclease VII small subunit</shortName>
    </alternativeName>
</protein>
<evidence type="ECO:0000256" key="6">
    <source>
        <dbReference type="HAMAP-Rule" id="MF_00337"/>
    </source>
</evidence>
<accession>Q83FR6</accession>
<dbReference type="Proteomes" id="UP000002200">
    <property type="component" value="Chromosome"/>
</dbReference>
<evidence type="ECO:0000256" key="3">
    <source>
        <dbReference type="ARBA" id="ARBA00022722"/>
    </source>
</evidence>